<evidence type="ECO:0000313" key="1">
    <source>
        <dbReference type="EMBL" id="KKK68753.1"/>
    </source>
</evidence>
<sequence length="63" mass="7441">MTEKEIRQTYRNFPPGQTMSFKDFRKEVLDAQDPVKARQDLADIELAKATMQINRTRIDKELN</sequence>
<gene>
    <name evidence="1" type="ORF">LCGC14_2940920</name>
</gene>
<protein>
    <submittedName>
        <fullName evidence="1">Uncharacterized protein</fullName>
    </submittedName>
</protein>
<dbReference type="EMBL" id="LAZR01058984">
    <property type="protein sequence ID" value="KKK68753.1"/>
    <property type="molecule type" value="Genomic_DNA"/>
</dbReference>
<name>A0A0F8XIL1_9ZZZZ</name>
<accession>A0A0F8XIL1</accession>
<comment type="caution">
    <text evidence="1">The sequence shown here is derived from an EMBL/GenBank/DDBJ whole genome shotgun (WGS) entry which is preliminary data.</text>
</comment>
<organism evidence="1">
    <name type="scientific">marine sediment metagenome</name>
    <dbReference type="NCBI Taxonomy" id="412755"/>
    <lineage>
        <taxon>unclassified sequences</taxon>
        <taxon>metagenomes</taxon>
        <taxon>ecological metagenomes</taxon>
    </lineage>
</organism>
<proteinExistence type="predicted"/>
<dbReference type="AlphaFoldDB" id="A0A0F8XIL1"/>
<reference evidence="1" key="1">
    <citation type="journal article" date="2015" name="Nature">
        <title>Complex archaea that bridge the gap between prokaryotes and eukaryotes.</title>
        <authorList>
            <person name="Spang A."/>
            <person name="Saw J.H."/>
            <person name="Jorgensen S.L."/>
            <person name="Zaremba-Niedzwiedzka K."/>
            <person name="Martijn J."/>
            <person name="Lind A.E."/>
            <person name="van Eijk R."/>
            <person name="Schleper C."/>
            <person name="Guy L."/>
            <person name="Ettema T.J."/>
        </authorList>
    </citation>
    <scope>NUCLEOTIDE SEQUENCE</scope>
</reference>